<dbReference type="EMBL" id="ANIN01000001">
    <property type="protein sequence ID" value="ELA08981.1"/>
    <property type="molecule type" value="Genomic_DNA"/>
</dbReference>
<dbReference type="GO" id="GO:0050566">
    <property type="term" value="F:asparaginyl-tRNA synthase (glutamine-hydrolyzing) activity"/>
    <property type="evidence" value="ECO:0007669"/>
    <property type="project" value="RHEA"/>
</dbReference>
<organism evidence="2 3">
    <name type="scientific">Moraxella macacae 0408225</name>
    <dbReference type="NCBI Taxonomy" id="1230338"/>
    <lineage>
        <taxon>Bacteria</taxon>
        <taxon>Pseudomonadati</taxon>
        <taxon>Pseudomonadota</taxon>
        <taxon>Gammaproteobacteria</taxon>
        <taxon>Moraxellales</taxon>
        <taxon>Moraxellaceae</taxon>
        <taxon>Moraxella</taxon>
    </lineage>
</organism>
<dbReference type="GO" id="GO:0005524">
    <property type="term" value="F:ATP binding"/>
    <property type="evidence" value="ECO:0007669"/>
    <property type="project" value="UniProtKB-KW"/>
</dbReference>
<gene>
    <name evidence="1" type="primary">gatC</name>
    <name evidence="2" type="ORF">MOMA_01190</name>
</gene>
<dbReference type="Pfam" id="PF02686">
    <property type="entry name" value="GatC"/>
    <property type="match status" value="1"/>
</dbReference>
<keyword evidence="2" id="KW-0808">Transferase</keyword>
<dbReference type="NCBIfam" id="TIGR00135">
    <property type="entry name" value="gatC"/>
    <property type="match status" value="1"/>
</dbReference>
<dbReference type="STRING" id="1230338.MOMA_01190"/>
<dbReference type="AlphaFoldDB" id="L2F877"/>
<dbReference type="GO" id="GO:0050567">
    <property type="term" value="F:glutaminyl-tRNA synthase (glutamine-hydrolyzing) activity"/>
    <property type="evidence" value="ECO:0007669"/>
    <property type="project" value="UniProtKB-UniRule"/>
</dbReference>
<keyword evidence="1" id="KW-0547">Nucleotide-binding</keyword>
<dbReference type="HAMAP" id="MF_00122">
    <property type="entry name" value="GatC"/>
    <property type="match status" value="1"/>
</dbReference>
<dbReference type="InterPro" id="IPR003837">
    <property type="entry name" value="GatC"/>
</dbReference>
<keyword evidence="3" id="KW-1185">Reference proteome</keyword>
<dbReference type="PATRIC" id="fig|1230338.3.peg.261"/>
<comment type="catalytic activity">
    <reaction evidence="1">
        <text>L-glutamyl-tRNA(Gln) + L-glutamine + ATP + H2O = L-glutaminyl-tRNA(Gln) + L-glutamate + ADP + phosphate + H(+)</text>
        <dbReference type="Rhea" id="RHEA:17521"/>
        <dbReference type="Rhea" id="RHEA-COMP:9681"/>
        <dbReference type="Rhea" id="RHEA-COMP:9684"/>
        <dbReference type="ChEBI" id="CHEBI:15377"/>
        <dbReference type="ChEBI" id="CHEBI:15378"/>
        <dbReference type="ChEBI" id="CHEBI:29985"/>
        <dbReference type="ChEBI" id="CHEBI:30616"/>
        <dbReference type="ChEBI" id="CHEBI:43474"/>
        <dbReference type="ChEBI" id="CHEBI:58359"/>
        <dbReference type="ChEBI" id="CHEBI:78520"/>
        <dbReference type="ChEBI" id="CHEBI:78521"/>
        <dbReference type="ChEBI" id="CHEBI:456216"/>
    </reaction>
</comment>
<evidence type="ECO:0000313" key="2">
    <source>
        <dbReference type="EMBL" id="ELA08981.1"/>
    </source>
</evidence>
<keyword evidence="1" id="KW-0067">ATP-binding</keyword>
<dbReference type="EC" id="6.3.5.-" evidence="1"/>
<proteinExistence type="inferred from homology"/>
<dbReference type="GO" id="GO:0006450">
    <property type="term" value="P:regulation of translational fidelity"/>
    <property type="evidence" value="ECO:0007669"/>
    <property type="project" value="InterPro"/>
</dbReference>
<dbReference type="eggNOG" id="COG0721">
    <property type="taxonomic scope" value="Bacteria"/>
</dbReference>
<dbReference type="Proteomes" id="UP000023795">
    <property type="component" value="Unassembled WGS sequence"/>
</dbReference>
<dbReference type="GO" id="GO:0006412">
    <property type="term" value="P:translation"/>
    <property type="evidence" value="ECO:0007669"/>
    <property type="project" value="UniProtKB-UniRule"/>
</dbReference>
<evidence type="ECO:0000256" key="1">
    <source>
        <dbReference type="HAMAP-Rule" id="MF_00122"/>
    </source>
</evidence>
<comment type="similarity">
    <text evidence="1">Belongs to the GatC family.</text>
</comment>
<dbReference type="SUPFAM" id="SSF141000">
    <property type="entry name" value="Glu-tRNAGln amidotransferase C subunit"/>
    <property type="match status" value="1"/>
</dbReference>
<sequence length="100" mass="11113">MTQTVTAKEITDIAKLSRLGIDADQCQSYADSLSKILSMMDILSEVNTDDIAPLTNVHDMTQRLRDDVVDAYDLSVNRKLNQSIAPNTQDGLYLVPQVIE</sequence>
<comment type="subunit">
    <text evidence="1">Heterotrimer of A, B and C subunits.</text>
</comment>
<accession>L2F877</accession>
<keyword evidence="1" id="KW-0648">Protein biosynthesis</keyword>
<reference evidence="2 3" key="1">
    <citation type="journal article" date="2013" name="Genome Announc.">
        <title>Genome Sequence of Moraxella macacae 0408225, a Novel Bacterial Species Isolated from a Cynomolgus Macaque with Epistaxis.</title>
        <authorList>
            <person name="Ladner J.T."/>
            <person name="Whitehouse C.A."/>
            <person name="Koroleva G.I."/>
            <person name="Palacios G.F."/>
        </authorList>
    </citation>
    <scope>NUCLEOTIDE SEQUENCE [LARGE SCALE GENOMIC DNA]</scope>
    <source>
        <strain evidence="2 3">0408225</strain>
    </source>
</reference>
<protein>
    <recommendedName>
        <fullName evidence="1">Aspartyl/glutamyl-tRNA(Asn/Gln) amidotransferase subunit C</fullName>
        <shortName evidence="1">Asp/Glu-ADT subunit C</shortName>
        <ecNumber evidence="1">6.3.5.-</ecNumber>
    </recommendedName>
</protein>
<name>L2F877_9GAMM</name>
<dbReference type="GO" id="GO:0016740">
    <property type="term" value="F:transferase activity"/>
    <property type="evidence" value="ECO:0007669"/>
    <property type="project" value="UniProtKB-KW"/>
</dbReference>
<dbReference type="OrthoDB" id="9794326at2"/>
<dbReference type="Gene3D" id="1.10.20.60">
    <property type="entry name" value="Glu-tRNAGln amidotransferase C subunit, N-terminal domain"/>
    <property type="match status" value="1"/>
</dbReference>
<dbReference type="RefSeq" id="WP_009501383.1">
    <property type="nucleotide sequence ID" value="NZ_ANIN01000001.1"/>
</dbReference>
<comment type="function">
    <text evidence="1">Allows the formation of correctly charged Asn-tRNA(Asn) or Gln-tRNA(Gln) through the transamidation of misacylated Asp-tRNA(Asn) or Glu-tRNA(Gln) in organisms which lack either or both of asparaginyl-tRNA or glutaminyl-tRNA synthetases. The reaction takes place in the presence of glutamine and ATP through an activated phospho-Asp-tRNA(Asn) or phospho-Glu-tRNA(Gln).</text>
</comment>
<keyword evidence="1" id="KW-0436">Ligase</keyword>
<evidence type="ECO:0000313" key="3">
    <source>
        <dbReference type="Proteomes" id="UP000023795"/>
    </source>
</evidence>
<comment type="caution">
    <text evidence="2">The sequence shown here is derived from an EMBL/GenBank/DDBJ whole genome shotgun (WGS) entry which is preliminary data.</text>
</comment>
<comment type="catalytic activity">
    <reaction evidence="1">
        <text>L-aspartyl-tRNA(Asn) + L-glutamine + ATP + H2O = L-asparaginyl-tRNA(Asn) + L-glutamate + ADP + phosphate + 2 H(+)</text>
        <dbReference type="Rhea" id="RHEA:14513"/>
        <dbReference type="Rhea" id="RHEA-COMP:9674"/>
        <dbReference type="Rhea" id="RHEA-COMP:9677"/>
        <dbReference type="ChEBI" id="CHEBI:15377"/>
        <dbReference type="ChEBI" id="CHEBI:15378"/>
        <dbReference type="ChEBI" id="CHEBI:29985"/>
        <dbReference type="ChEBI" id="CHEBI:30616"/>
        <dbReference type="ChEBI" id="CHEBI:43474"/>
        <dbReference type="ChEBI" id="CHEBI:58359"/>
        <dbReference type="ChEBI" id="CHEBI:78515"/>
        <dbReference type="ChEBI" id="CHEBI:78516"/>
        <dbReference type="ChEBI" id="CHEBI:456216"/>
    </reaction>
</comment>
<dbReference type="InterPro" id="IPR036113">
    <property type="entry name" value="Asp/Glu-ADT_sf_sub_c"/>
</dbReference>